<organism evidence="3 4">
    <name type="scientific">Plantactinospora mayteni</name>
    <dbReference type="NCBI Taxonomy" id="566021"/>
    <lineage>
        <taxon>Bacteria</taxon>
        <taxon>Bacillati</taxon>
        <taxon>Actinomycetota</taxon>
        <taxon>Actinomycetes</taxon>
        <taxon>Micromonosporales</taxon>
        <taxon>Micromonosporaceae</taxon>
        <taxon>Plantactinospora</taxon>
    </lineage>
</organism>
<dbReference type="EMBL" id="BONX01000011">
    <property type="protein sequence ID" value="GIG95526.1"/>
    <property type="molecule type" value="Genomic_DNA"/>
</dbReference>
<evidence type="ECO:0000313" key="4">
    <source>
        <dbReference type="Proteomes" id="UP000621500"/>
    </source>
</evidence>
<gene>
    <name evidence="3" type="ORF">Pma05_20990</name>
</gene>
<accession>A0ABQ4ELA7</accession>
<keyword evidence="4" id="KW-1185">Reference proteome</keyword>
<keyword evidence="2" id="KW-1133">Transmembrane helix</keyword>
<keyword evidence="2" id="KW-0472">Membrane</keyword>
<reference evidence="3 4" key="1">
    <citation type="submission" date="2021-01" db="EMBL/GenBank/DDBJ databases">
        <title>Whole genome shotgun sequence of Plantactinospora mayteni NBRC 109088.</title>
        <authorList>
            <person name="Komaki H."/>
            <person name="Tamura T."/>
        </authorList>
    </citation>
    <scope>NUCLEOTIDE SEQUENCE [LARGE SCALE GENOMIC DNA]</scope>
    <source>
        <strain evidence="3 4">NBRC 109088</strain>
    </source>
</reference>
<keyword evidence="2" id="KW-0812">Transmembrane</keyword>
<comment type="caution">
    <text evidence="3">The sequence shown here is derived from an EMBL/GenBank/DDBJ whole genome shotgun (WGS) entry which is preliminary data.</text>
</comment>
<evidence type="ECO:0000256" key="2">
    <source>
        <dbReference type="SAM" id="Phobius"/>
    </source>
</evidence>
<feature type="region of interest" description="Disordered" evidence="1">
    <location>
        <begin position="235"/>
        <end position="263"/>
    </location>
</feature>
<sequence length="319" mass="33602">MDEMRELRAMRTDVPVPGPEQLAGTETRLTAAMASASPTGAGRATGTGAWRRWLPRPAVRVAVATAAVAVVAVGATLAGLVGDAGLGEGGGGTTVAEQPPTLQLAAAARATGENSFAFKVWNRWNREIRRDQPLFEGAYDPVGERGFVVTTDRRGNGFEQRIIGDHRYQIRIVDGKAVEVQKLMGRSLLGLEAALPGDVTTDPTDMLNALAEAGTVEKTGSAGGVETYAFQYDELPYTPAPPTGTPAPARTPAPTNPRTGAPARLTYTGTVEVRSGKVSSVTYRPVDSAPRSQGDGLLIETTIEFSNYGMPVDVEVPKI</sequence>
<proteinExistence type="predicted"/>
<name>A0ABQ4ELA7_9ACTN</name>
<protein>
    <submittedName>
        <fullName evidence="3">Uncharacterized protein</fullName>
    </submittedName>
</protein>
<evidence type="ECO:0000313" key="3">
    <source>
        <dbReference type="EMBL" id="GIG95526.1"/>
    </source>
</evidence>
<feature type="transmembrane region" description="Helical" evidence="2">
    <location>
        <begin position="61"/>
        <end position="81"/>
    </location>
</feature>
<feature type="compositionally biased region" description="Pro residues" evidence="1">
    <location>
        <begin position="238"/>
        <end position="255"/>
    </location>
</feature>
<evidence type="ECO:0000256" key="1">
    <source>
        <dbReference type="SAM" id="MobiDB-lite"/>
    </source>
</evidence>
<dbReference type="Proteomes" id="UP000621500">
    <property type="component" value="Unassembled WGS sequence"/>
</dbReference>